<dbReference type="GO" id="GO:0015990">
    <property type="term" value="P:electron transport coupled proton transport"/>
    <property type="evidence" value="ECO:0007669"/>
    <property type="project" value="InterPro"/>
</dbReference>
<evidence type="ECO:0000256" key="3">
    <source>
        <dbReference type="ARBA" id="ARBA00022448"/>
    </source>
</evidence>
<dbReference type="InterPro" id="IPR014241">
    <property type="entry name" value="Cyt_c_oxidase_su1_bac"/>
</dbReference>
<keyword evidence="16" id="KW-1003">Cell membrane</keyword>
<comment type="similarity">
    <text evidence="15">Belongs to the heme-copper respiratory oxidase family.</text>
</comment>
<dbReference type="GO" id="GO:0020037">
    <property type="term" value="F:heme binding"/>
    <property type="evidence" value="ECO:0007669"/>
    <property type="project" value="InterPro"/>
</dbReference>
<protein>
    <recommendedName>
        <fullName evidence="16">Cytochrome c oxidase subunit 1</fullName>
        <ecNumber evidence="16">7.1.1.9</ecNumber>
    </recommendedName>
</protein>
<evidence type="ECO:0000313" key="19">
    <source>
        <dbReference type="Proteomes" id="UP000006695"/>
    </source>
</evidence>
<evidence type="ECO:0000256" key="14">
    <source>
        <dbReference type="ARBA" id="ARBA00047816"/>
    </source>
</evidence>
<reference evidence="18 19" key="1">
    <citation type="submission" date="2007-05" db="EMBL/GenBank/DDBJ databases">
        <title>Complete sequence of Geobacter uraniireducens Rf4.</title>
        <authorList>
            <consortium name="US DOE Joint Genome Institute"/>
            <person name="Copeland A."/>
            <person name="Lucas S."/>
            <person name="Lapidus A."/>
            <person name="Barry K."/>
            <person name="Detter J.C."/>
            <person name="Glavina del Rio T."/>
            <person name="Hammon N."/>
            <person name="Israni S."/>
            <person name="Dalin E."/>
            <person name="Tice H."/>
            <person name="Pitluck S."/>
            <person name="Chertkov O."/>
            <person name="Brettin T."/>
            <person name="Bruce D."/>
            <person name="Han C."/>
            <person name="Schmutz J."/>
            <person name="Larimer F."/>
            <person name="Land M."/>
            <person name="Hauser L."/>
            <person name="Kyrpides N."/>
            <person name="Mikhailova N."/>
            <person name="Shelobolina E."/>
            <person name="Aklujkar M."/>
            <person name="Lovley D."/>
            <person name="Richardson P."/>
        </authorList>
    </citation>
    <scope>NUCLEOTIDE SEQUENCE [LARGE SCALE GENOMIC DNA]</scope>
    <source>
        <strain evidence="18 19">Rf4</strain>
    </source>
</reference>
<dbReference type="Gene3D" id="1.20.210.10">
    <property type="entry name" value="Cytochrome c oxidase-like, subunit I domain"/>
    <property type="match status" value="1"/>
</dbReference>
<dbReference type="GO" id="GO:0016491">
    <property type="term" value="F:oxidoreductase activity"/>
    <property type="evidence" value="ECO:0007669"/>
    <property type="project" value="UniProtKB-KW"/>
</dbReference>
<dbReference type="RefSeq" id="WP_011937350.1">
    <property type="nucleotide sequence ID" value="NC_009483.1"/>
</dbReference>
<evidence type="ECO:0000256" key="13">
    <source>
        <dbReference type="ARBA" id="ARBA00023136"/>
    </source>
</evidence>
<dbReference type="Pfam" id="PF00115">
    <property type="entry name" value="COX1"/>
    <property type="match status" value="1"/>
</dbReference>
<feature type="domain" description="Cytochrome oxidase subunit I profile" evidence="17">
    <location>
        <begin position="24"/>
        <end position="524"/>
    </location>
</feature>
<evidence type="ECO:0000259" key="17">
    <source>
        <dbReference type="PROSITE" id="PS50855"/>
    </source>
</evidence>
<evidence type="ECO:0000256" key="10">
    <source>
        <dbReference type="ARBA" id="ARBA00022989"/>
    </source>
</evidence>
<comment type="pathway">
    <text evidence="2 16">Energy metabolism; oxidative phosphorylation.</text>
</comment>
<keyword evidence="9 15" id="KW-0249">Electron transport</keyword>
<evidence type="ECO:0000256" key="15">
    <source>
        <dbReference type="RuleBase" id="RU000370"/>
    </source>
</evidence>
<keyword evidence="4 15" id="KW-0349">Heme</keyword>
<dbReference type="UniPathway" id="UPA00705"/>
<dbReference type="KEGG" id="gur:Gura_0408"/>
<evidence type="ECO:0000256" key="4">
    <source>
        <dbReference type="ARBA" id="ARBA00022617"/>
    </source>
</evidence>
<evidence type="ECO:0000256" key="5">
    <source>
        <dbReference type="ARBA" id="ARBA00022660"/>
    </source>
</evidence>
<keyword evidence="13 16" id="KW-0472">Membrane</keyword>
<keyword evidence="8" id="KW-1278">Translocase</keyword>
<feature type="transmembrane region" description="Helical" evidence="16">
    <location>
        <begin position="243"/>
        <end position="267"/>
    </location>
</feature>
<evidence type="ECO:0000256" key="2">
    <source>
        <dbReference type="ARBA" id="ARBA00004673"/>
    </source>
</evidence>
<feature type="transmembrane region" description="Helical" evidence="16">
    <location>
        <begin position="464"/>
        <end position="485"/>
    </location>
</feature>
<feature type="transmembrane region" description="Helical" evidence="16">
    <location>
        <begin position="349"/>
        <end position="369"/>
    </location>
</feature>
<dbReference type="PROSITE" id="PS00077">
    <property type="entry name" value="COX1_CUB"/>
    <property type="match status" value="1"/>
</dbReference>
<comment type="function">
    <text evidence="16">Cytochrome c oxidase is the component of the respiratory chain that catalyzes the reduction of oxygen to water. Subunits 1-3 form the functional core of the enzyme complex. CO I is the catalytic subunit of the enzyme. Electrons originating in cytochrome c are transferred via the copper A center of subunit 2 and heme A of subunit 1 to the bimetallic center formed by heme A3 and copper B.</text>
</comment>
<dbReference type="NCBIfam" id="TIGR02891">
    <property type="entry name" value="CtaD_CoxA"/>
    <property type="match status" value="1"/>
</dbReference>
<keyword evidence="19" id="KW-1185">Reference proteome</keyword>
<evidence type="ECO:0000256" key="12">
    <source>
        <dbReference type="ARBA" id="ARBA00023008"/>
    </source>
</evidence>
<evidence type="ECO:0000256" key="8">
    <source>
        <dbReference type="ARBA" id="ARBA00022967"/>
    </source>
</evidence>
<keyword evidence="10 16" id="KW-1133">Transmembrane helix</keyword>
<evidence type="ECO:0000256" key="7">
    <source>
        <dbReference type="ARBA" id="ARBA00022723"/>
    </source>
</evidence>
<proteinExistence type="inferred from homology"/>
<feature type="transmembrane region" description="Helical" evidence="16">
    <location>
        <begin position="75"/>
        <end position="105"/>
    </location>
</feature>
<evidence type="ECO:0000256" key="1">
    <source>
        <dbReference type="ARBA" id="ARBA00004141"/>
    </source>
</evidence>
<dbReference type="HOGENOM" id="CLU_011899_7_3_7"/>
<evidence type="ECO:0000256" key="11">
    <source>
        <dbReference type="ARBA" id="ARBA00023004"/>
    </source>
</evidence>
<feature type="transmembrane region" description="Helical" evidence="16">
    <location>
        <begin position="199"/>
        <end position="223"/>
    </location>
</feature>
<dbReference type="GO" id="GO:0022904">
    <property type="term" value="P:respiratory electron transport chain"/>
    <property type="evidence" value="ECO:0007669"/>
    <property type="project" value="TreeGrafter"/>
</dbReference>
<dbReference type="GO" id="GO:0004129">
    <property type="term" value="F:cytochrome-c oxidase activity"/>
    <property type="evidence" value="ECO:0007669"/>
    <property type="project" value="UniProtKB-EC"/>
</dbReference>
<feature type="transmembrane region" description="Helical" evidence="16">
    <location>
        <begin position="389"/>
        <end position="409"/>
    </location>
</feature>
<dbReference type="SUPFAM" id="SSF81442">
    <property type="entry name" value="Cytochrome c oxidase subunit I-like"/>
    <property type="match status" value="1"/>
</dbReference>
<keyword evidence="3 15" id="KW-0813">Transport</keyword>
<dbReference type="InterPro" id="IPR023616">
    <property type="entry name" value="Cyt_c_oxase-like_su1_dom"/>
</dbReference>
<dbReference type="GO" id="GO:0005886">
    <property type="term" value="C:plasma membrane"/>
    <property type="evidence" value="ECO:0007669"/>
    <property type="project" value="UniProtKB-SubCell"/>
</dbReference>
<dbReference type="InterPro" id="IPR036927">
    <property type="entry name" value="Cyt_c_oxase-like_su1_sf"/>
</dbReference>
<feature type="transmembrane region" description="Helical" evidence="16">
    <location>
        <begin position="154"/>
        <end position="179"/>
    </location>
</feature>
<keyword evidence="12 16" id="KW-0186">Copper</keyword>
<dbReference type="PRINTS" id="PR01165">
    <property type="entry name" value="CYCOXIDASEI"/>
</dbReference>
<dbReference type="STRING" id="351605.Gura_0408"/>
<dbReference type="PROSITE" id="PS50855">
    <property type="entry name" value="COX1"/>
    <property type="match status" value="1"/>
</dbReference>
<keyword evidence="7 16" id="KW-0479">Metal-binding</keyword>
<evidence type="ECO:0000256" key="9">
    <source>
        <dbReference type="ARBA" id="ARBA00022982"/>
    </source>
</evidence>
<feature type="transmembrane region" description="Helical" evidence="16">
    <location>
        <begin position="313"/>
        <end position="337"/>
    </location>
</feature>
<evidence type="ECO:0000313" key="18">
    <source>
        <dbReference type="EMBL" id="ABQ24624.1"/>
    </source>
</evidence>
<dbReference type="PANTHER" id="PTHR10422">
    <property type="entry name" value="CYTOCHROME C OXIDASE SUBUNIT 1"/>
    <property type="match status" value="1"/>
</dbReference>
<organism evidence="18 19">
    <name type="scientific">Geotalea uraniireducens (strain Rf4)</name>
    <name type="common">Geobacter uraniireducens</name>
    <dbReference type="NCBI Taxonomy" id="351605"/>
    <lineage>
        <taxon>Bacteria</taxon>
        <taxon>Pseudomonadati</taxon>
        <taxon>Thermodesulfobacteriota</taxon>
        <taxon>Desulfuromonadia</taxon>
        <taxon>Geobacterales</taxon>
        <taxon>Geobacteraceae</taxon>
        <taxon>Geotalea</taxon>
    </lineage>
</organism>
<dbReference type="InterPro" id="IPR000883">
    <property type="entry name" value="Cyt_C_Oxase_1"/>
</dbReference>
<evidence type="ECO:0000256" key="16">
    <source>
        <dbReference type="RuleBase" id="RU363061"/>
    </source>
</evidence>
<evidence type="ECO:0000256" key="6">
    <source>
        <dbReference type="ARBA" id="ARBA00022692"/>
    </source>
</evidence>
<dbReference type="Proteomes" id="UP000006695">
    <property type="component" value="Chromosome"/>
</dbReference>
<keyword evidence="5 15" id="KW-0679">Respiratory chain</keyword>
<dbReference type="PANTHER" id="PTHR10422:SF18">
    <property type="entry name" value="CYTOCHROME C OXIDASE SUBUNIT 1"/>
    <property type="match status" value="1"/>
</dbReference>
<dbReference type="GO" id="GO:0006119">
    <property type="term" value="P:oxidative phosphorylation"/>
    <property type="evidence" value="ECO:0007669"/>
    <property type="project" value="UniProtKB-UniPathway"/>
</dbReference>
<gene>
    <name evidence="18" type="ordered locus">Gura_0408</name>
</gene>
<dbReference type="EC" id="7.1.1.9" evidence="16"/>
<feature type="transmembrane region" description="Helical" evidence="16">
    <location>
        <begin position="279"/>
        <end position="301"/>
    </location>
</feature>
<keyword evidence="11 16" id="KW-0408">Iron</keyword>
<keyword evidence="18" id="KW-0560">Oxidoreductase</keyword>
<comment type="subcellular location">
    <subcellularLocation>
        <location evidence="16">Cell membrane</location>
        <topology evidence="16">Multi-pass membrane protein</topology>
    </subcellularLocation>
    <subcellularLocation>
        <location evidence="1">Membrane</location>
        <topology evidence="1">Multi-pass membrane protein</topology>
    </subcellularLocation>
</comment>
<dbReference type="EMBL" id="CP000698">
    <property type="protein sequence ID" value="ABQ24624.1"/>
    <property type="molecule type" value="Genomic_DNA"/>
</dbReference>
<feature type="transmembrane region" description="Helical" evidence="16">
    <location>
        <begin position="421"/>
        <end position="444"/>
    </location>
</feature>
<dbReference type="GO" id="GO:0046872">
    <property type="term" value="F:metal ion binding"/>
    <property type="evidence" value="ECO:0007669"/>
    <property type="project" value="UniProtKB-KW"/>
</dbReference>
<name>A5GCR7_GEOUR</name>
<keyword evidence="6 15" id="KW-0812">Transmembrane</keyword>
<dbReference type="OrthoDB" id="9803294at2"/>
<comment type="catalytic activity">
    <reaction evidence="14 16">
        <text>4 Fe(II)-[cytochrome c] + O2 + 8 H(+)(in) = 4 Fe(III)-[cytochrome c] + 2 H2O + 4 H(+)(out)</text>
        <dbReference type="Rhea" id="RHEA:11436"/>
        <dbReference type="Rhea" id="RHEA-COMP:10350"/>
        <dbReference type="Rhea" id="RHEA-COMP:14399"/>
        <dbReference type="ChEBI" id="CHEBI:15377"/>
        <dbReference type="ChEBI" id="CHEBI:15378"/>
        <dbReference type="ChEBI" id="CHEBI:15379"/>
        <dbReference type="ChEBI" id="CHEBI:29033"/>
        <dbReference type="ChEBI" id="CHEBI:29034"/>
        <dbReference type="EC" id="7.1.1.9"/>
    </reaction>
</comment>
<feature type="transmembrane region" description="Helical" evidence="16">
    <location>
        <begin position="35"/>
        <end position="55"/>
    </location>
</feature>
<dbReference type="InterPro" id="IPR023615">
    <property type="entry name" value="Cyt_c_Oxase_su1_BS"/>
</dbReference>
<accession>A5GCR7</accession>
<sequence length="542" mass="60941">MTELAESHTTADRGYLTEKGFRSWAYTLDHKRIGVMYLFTTLLFFFVGGMFAMLLRLKLMTPGPGLISDHTYNVFFTLHGALMIFLFIIPAIPSALGNFFIPIMIGARDVAFPRLNIISYWIFVAGIIVTLASLSSPMDTGWTFYTPYSARTGAAVTTLSLGLFLVGMSSILTGINFIVTIHRLRAPGMTWNRLPLFIWGMYATSIIQVLATPVIGITFLLLAAERLFGIGFFDPAKGGDPLLFQHFFWFYSHPVVYVMILPAMGIISEVIPVFSRKPIFGYRAIASSSLAIAFIGFLVWGHHMFVSGMSSTASVIFSFLTFFVAVPTGIKVFNWIATMYRGSITFESPMLYALTFIFLFIAGGLTGPFLGALGTNVQLHDTYFVVAHFHYTMMGGTVMGFFAGLHYWFPKMSGRMASERLARVAWWFIFIGFNVTFFTMFILGLKGMPRRWAEYPPQYQDLHIVSTVGSWVLAIGVFIMFWNFAYNLFRGRPAPANPWRGLTLEWQTSSPPQTENFAEIPVVTDWPYGYGKKDDKGSRSKE</sequence>
<dbReference type="AlphaFoldDB" id="A5GCR7"/>
<feature type="transmembrane region" description="Helical" evidence="16">
    <location>
        <begin position="117"/>
        <end position="134"/>
    </location>
</feature>